<dbReference type="CDD" id="cd11339">
    <property type="entry name" value="AmyAc_bac_CMD_like_2"/>
    <property type="match status" value="1"/>
</dbReference>
<dbReference type="Pfam" id="PF00128">
    <property type="entry name" value="Alpha-amylase"/>
    <property type="match status" value="1"/>
</dbReference>
<dbReference type="Gene3D" id="3.20.20.80">
    <property type="entry name" value="Glycosidases"/>
    <property type="match status" value="1"/>
</dbReference>
<evidence type="ECO:0000256" key="5">
    <source>
        <dbReference type="RuleBase" id="RU003615"/>
    </source>
</evidence>
<dbReference type="SMART" id="SM00642">
    <property type="entry name" value="Aamy"/>
    <property type="match status" value="1"/>
</dbReference>
<evidence type="ECO:0000256" key="2">
    <source>
        <dbReference type="ARBA" id="ARBA00008061"/>
    </source>
</evidence>
<keyword evidence="6" id="KW-0326">Glycosidase</keyword>
<evidence type="ECO:0000256" key="1">
    <source>
        <dbReference type="ARBA" id="ARBA00001913"/>
    </source>
</evidence>
<feature type="signal peptide" evidence="7">
    <location>
        <begin position="1"/>
        <end position="21"/>
    </location>
</feature>
<feature type="domain" description="Glycosyl hydrolase family 13 catalytic" evidence="8">
    <location>
        <begin position="44"/>
        <end position="446"/>
    </location>
</feature>
<name>A0ABS4DS25_9GAMM</name>
<comment type="cofactor">
    <cofactor evidence="1">
        <name>Ca(2+)</name>
        <dbReference type="ChEBI" id="CHEBI:29108"/>
    </cofactor>
</comment>
<protein>
    <recommendedName>
        <fullName evidence="6">Alpha-amylase</fullName>
        <ecNumber evidence="6">3.2.1.1</ecNumber>
    </recommendedName>
</protein>
<gene>
    <name evidence="9" type="ORF">J7I44_16300</name>
</gene>
<evidence type="ECO:0000313" key="9">
    <source>
        <dbReference type="EMBL" id="MBP1475862.1"/>
    </source>
</evidence>
<dbReference type="PANTHER" id="PTHR10357">
    <property type="entry name" value="ALPHA-AMYLASE FAMILY MEMBER"/>
    <property type="match status" value="1"/>
</dbReference>
<keyword evidence="10" id="KW-1185">Reference proteome</keyword>
<evidence type="ECO:0000259" key="8">
    <source>
        <dbReference type="SMART" id="SM00642"/>
    </source>
</evidence>
<organism evidence="9 10">
    <name type="scientific">Frateuria flava</name>
    <dbReference type="NCBI Taxonomy" id="2821489"/>
    <lineage>
        <taxon>Bacteria</taxon>
        <taxon>Pseudomonadati</taxon>
        <taxon>Pseudomonadota</taxon>
        <taxon>Gammaproteobacteria</taxon>
        <taxon>Lysobacterales</taxon>
        <taxon>Rhodanobacteraceae</taxon>
        <taxon>Frateuria</taxon>
    </lineage>
</organism>
<dbReference type="InterPro" id="IPR006047">
    <property type="entry name" value="GH13_cat_dom"/>
</dbReference>
<dbReference type="EMBL" id="JAGJRS010000034">
    <property type="protein sequence ID" value="MBP1475862.1"/>
    <property type="molecule type" value="Genomic_DNA"/>
</dbReference>
<keyword evidence="4 7" id="KW-0732">Signal</keyword>
<evidence type="ECO:0000313" key="10">
    <source>
        <dbReference type="Proteomes" id="UP000823790"/>
    </source>
</evidence>
<accession>A0ABS4DS25</accession>
<dbReference type="InterPro" id="IPR006046">
    <property type="entry name" value="Alpha_amylase"/>
</dbReference>
<keyword evidence="6" id="KW-0378">Hydrolase</keyword>
<comment type="catalytic activity">
    <reaction evidence="6">
        <text>Endohydrolysis of (1-&gt;4)-alpha-D-glucosidic linkages in polysaccharides containing three or more (1-&gt;4)-alpha-linked D-glucose units.</text>
        <dbReference type="EC" id="3.2.1.1"/>
    </reaction>
</comment>
<dbReference type="InterPro" id="IPR017853">
    <property type="entry name" value="GH"/>
</dbReference>
<dbReference type="EC" id="3.2.1.1" evidence="6"/>
<evidence type="ECO:0000256" key="3">
    <source>
        <dbReference type="ARBA" id="ARBA00022723"/>
    </source>
</evidence>
<evidence type="ECO:0000256" key="4">
    <source>
        <dbReference type="ARBA" id="ARBA00022729"/>
    </source>
</evidence>
<feature type="chain" id="PRO_5047447786" description="Alpha-amylase" evidence="7">
    <location>
        <begin position="22"/>
        <end position="562"/>
    </location>
</feature>
<comment type="caution">
    <text evidence="9">The sequence shown here is derived from an EMBL/GenBank/DDBJ whole genome shotgun (WGS) entry which is preliminary data.</text>
</comment>
<reference evidence="9 10" key="1">
    <citation type="submission" date="2021-04" db="EMBL/GenBank/DDBJ databases">
        <authorList>
            <person name="Huq M.A."/>
        </authorList>
    </citation>
    <scope>NUCLEOTIDE SEQUENCE [LARGE SCALE GENOMIC DNA]</scope>
    <source>
        <strain evidence="9 10">MAH-13</strain>
    </source>
</reference>
<comment type="similarity">
    <text evidence="2 5">Belongs to the glycosyl hydrolase 13 family.</text>
</comment>
<dbReference type="SUPFAM" id="SSF51445">
    <property type="entry name" value="(Trans)glycosidases"/>
    <property type="match status" value="1"/>
</dbReference>
<evidence type="ECO:0000256" key="7">
    <source>
        <dbReference type="SAM" id="SignalP"/>
    </source>
</evidence>
<keyword evidence="3" id="KW-0479">Metal-binding</keyword>
<dbReference type="RefSeq" id="WP_209623172.1">
    <property type="nucleotide sequence ID" value="NZ_JAGJRS010000034.1"/>
</dbReference>
<sequence length="562" mass="62310">MKALPFSLGLALALTSAMAQAATSPSQRAFYGTAAPFAANAIYFVMTDRFVDGDPSNDHRDQGGAHRTFDIPVPGAPKGQSANIGYLGGDFKGVLNNAGYIRGMGFGAVWITPIVDNPDQAFTGGDPVSWGSKFSDRGKTGFHGYWGVNFYKLDEHLPSKDLDFAQFTAGMHKVGLNVVQDIVLNHGSPAFTMPERQPQFGQIFDEHGKLIADEQNLPPWQLDPRHNPLHRFYHAYEDLAQLSNNDESNPAVLDYFTGAYLKWIDQGADAFRIDTISHMSTAFWRQFSARIRAKHPGFFMYGEAFDYSPDNIGKYTWARNGGISLLDFPQQGAIKAVFERPGSDYGLLQSKLYLTNGPYANPYELVTFYDNHDMARMDASDHGFIDANNWLFTTRGIPAVYYGSETGFERGRAEHEGNRNYYGQARIDAAGRSSIYRQLKRIANLRERTPALQRGLMLVEHMGGDQAAFYRVYQKDGLHQIALVLLNKGDQAARFHVTRYLQPGRWQAALGGAAVDVAAGGALDAKVGPHDVAVYLLDAPATRTELVAELTRLMRDKSHPDE</sequence>
<proteinExistence type="inferred from homology"/>
<evidence type="ECO:0000256" key="6">
    <source>
        <dbReference type="RuleBase" id="RU361134"/>
    </source>
</evidence>
<dbReference type="PANTHER" id="PTHR10357:SF215">
    <property type="entry name" value="ALPHA-AMYLASE 1"/>
    <property type="match status" value="1"/>
</dbReference>
<keyword evidence="6" id="KW-0119">Carbohydrate metabolism</keyword>
<dbReference type="Proteomes" id="UP000823790">
    <property type="component" value="Unassembled WGS sequence"/>
</dbReference>
<dbReference type="PRINTS" id="PR00110">
    <property type="entry name" value="ALPHAAMYLASE"/>
</dbReference>